<evidence type="ECO:0000256" key="9">
    <source>
        <dbReference type="ARBA" id="ARBA00023136"/>
    </source>
</evidence>
<dbReference type="GO" id="GO:0006865">
    <property type="term" value="P:amino acid transport"/>
    <property type="evidence" value="ECO:0007669"/>
    <property type="project" value="UniProtKB-KW"/>
</dbReference>
<evidence type="ECO:0000256" key="4">
    <source>
        <dbReference type="ARBA" id="ARBA00022448"/>
    </source>
</evidence>
<evidence type="ECO:0000259" key="11">
    <source>
        <dbReference type="PROSITE" id="PS50928"/>
    </source>
</evidence>
<evidence type="ECO:0000256" key="3">
    <source>
        <dbReference type="ARBA" id="ARBA00010072"/>
    </source>
</evidence>
<dbReference type="Gene3D" id="1.10.3720.10">
    <property type="entry name" value="MetI-like"/>
    <property type="match status" value="1"/>
</dbReference>
<feature type="transmembrane region" description="Helical" evidence="10">
    <location>
        <begin position="14"/>
        <end position="39"/>
    </location>
</feature>
<keyword evidence="5" id="KW-1003">Cell membrane</keyword>
<dbReference type="Pfam" id="PF00528">
    <property type="entry name" value="BPD_transp_1"/>
    <property type="match status" value="1"/>
</dbReference>
<evidence type="ECO:0000256" key="2">
    <source>
        <dbReference type="ARBA" id="ARBA00004429"/>
    </source>
</evidence>
<gene>
    <name evidence="12" type="primary">artQ_3</name>
    <name evidence="12" type="ORF">GAK30_02051</name>
</gene>
<dbReference type="InterPro" id="IPR000515">
    <property type="entry name" value="MetI-like"/>
</dbReference>
<dbReference type="EMBL" id="WNDQ01000025">
    <property type="protein sequence ID" value="KAF1021157.1"/>
    <property type="molecule type" value="Genomic_DNA"/>
</dbReference>
<keyword evidence="8 10" id="KW-1133">Transmembrane helix</keyword>
<dbReference type="SUPFAM" id="SSF161098">
    <property type="entry name" value="MetI-like"/>
    <property type="match status" value="1"/>
</dbReference>
<comment type="caution">
    <text evidence="12">The sequence shown here is derived from an EMBL/GenBank/DDBJ whole genome shotgun (WGS) entry which is preliminary data.</text>
</comment>
<reference evidence="13" key="1">
    <citation type="journal article" date="2020" name="MBio">
        <title>Horizontal gene transfer to a defensive symbiont with a reduced genome amongst a multipartite beetle microbiome.</title>
        <authorList>
            <person name="Waterworth S.C."/>
            <person name="Florez L.V."/>
            <person name="Rees E.R."/>
            <person name="Hertweck C."/>
            <person name="Kaltenpoth M."/>
            <person name="Kwan J.C."/>
        </authorList>
    </citation>
    <scope>NUCLEOTIDE SEQUENCE [LARGE SCALE GENOMIC DNA]</scope>
</reference>
<dbReference type="Proteomes" id="UP000461670">
    <property type="component" value="Unassembled WGS sequence"/>
</dbReference>
<name>A0A7V8JQ41_9BURK</name>
<sequence>MTFVHRLYTYLDPLASGLLVTAGLSATAILLGFALACLLHLARTRLAALGSVLVGVYVSFFRGTPLLVQILMLFYLPSQIGLDLDPWLAAIGVLAMNSAAFQSEILRAGFQAIPSGQIEAAQVFGLDRNQIFRHIQLPQVIRLTLPALVSESIDIIKGSAVISVIAITDLMRVGRQLTATTYRPLEVYLCVALAYLLLTTAVAWAGRRCARQPVLPR</sequence>
<evidence type="ECO:0000313" key="13">
    <source>
        <dbReference type="Proteomes" id="UP000461670"/>
    </source>
</evidence>
<dbReference type="PROSITE" id="PS50928">
    <property type="entry name" value="ABC_TM1"/>
    <property type="match status" value="1"/>
</dbReference>
<evidence type="ECO:0000256" key="6">
    <source>
        <dbReference type="ARBA" id="ARBA00022692"/>
    </source>
</evidence>
<protein>
    <submittedName>
        <fullName evidence="12">Arginine transport system permease protein ArtQ</fullName>
    </submittedName>
</protein>
<feature type="domain" description="ABC transmembrane type-1" evidence="11">
    <location>
        <begin position="18"/>
        <end position="206"/>
    </location>
</feature>
<evidence type="ECO:0000256" key="8">
    <source>
        <dbReference type="ARBA" id="ARBA00022989"/>
    </source>
</evidence>
<comment type="subcellular location">
    <subcellularLocation>
        <location evidence="2">Cell inner membrane</location>
        <topology evidence="2">Multi-pass membrane protein</topology>
    </subcellularLocation>
    <subcellularLocation>
        <location evidence="10">Cell membrane</location>
        <topology evidence="10">Multi-pass membrane protein</topology>
    </subcellularLocation>
</comment>
<accession>A0A7V8JQ41</accession>
<dbReference type="GO" id="GO:0022857">
    <property type="term" value="F:transmembrane transporter activity"/>
    <property type="evidence" value="ECO:0007669"/>
    <property type="project" value="InterPro"/>
</dbReference>
<dbReference type="InterPro" id="IPR035906">
    <property type="entry name" value="MetI-like_sf"/>
</dbReference>
<comment type="function">
    <text evidence="1">Part of the binding-protein-dependent transport system for glutamine; probably responsible for the translocation of the substrate across the membrane.</text>
</comment>
<keyword evidence="7" id="KW-0029">Amino-acid transport</keyword>
<keyword evidence="9 10" id="KW-0472">Membrane</keyword>
<evidence type="ECO:0000313" key="12">
    <source>
        <dbReference type="EMBL" id="KAF1021157.1"/>
    </source>
</evidence>
<dbReference type="PANTHER" id="PTHR30614">
    <property type="entry name" value="MEMBRANE COMPONENT OF AMINO ACID ABC TRANSPORTER"/>
    <property type="match status" value="1"/>
</dbReference>
<evidence type="ECO:0000256" key="7">
    <source>
        <dbReference type="ARBA" id="ARBA00022970"/>
    </source>
</evidence>
<dbReference type="GO" id="GO:0043190">
    <property type="term" value="C:ATP-binding cassette (ABC) transporter complex"/>
    <property type="evidence" value="ECO:0007669"/>
    <property type="project" value="InterPro"/>
</dbReference>
<feature type="transmembrane region" description="Helical" evidence="10">
    <location>
        <begin position="185"/>
        <end position="206"/>
    </location>
</feature>
<evidence type="ECO:0000256" key="1">
    <source>
        <dbReference type="ARBA" id="ARBA00003159"/>
    </source>
</evidence>
<evidence type="ECO:0000256" key="10">
    <source>
        <dbReference type="RuleBase" id="RU363032"/>
    </source>
</evidence>
<dbReference type="NCBIfam" id="TIGR01726">
    <property type="entry name" value="HEQRo_perm_3TM"/>
    <property type="match status" value="1"/>
</dbReference>
<evidence type="ECO:0000256" key="5">
    <source>
        <dbReference type="ARBA" id="ARBA00022475"/>
    </source>
</evidence>
<feature type="transmembrane region" description="Helical" evidence="10">
    <location>
        <begin position="46"/>
        <end position="75"/>
    </location>
</feature>
<keyword evidence="4 10" id="KW-0813">Transport</keyword>
<comment type="similarity">
    <text evidence="3">Belongs to the binding-protein-dependent transport system permease family. HisMQ subfamily.</text>
</comment>
<dbReference type="InterPro" id="IPR010065">
    <property type="entry name" value="AA_ABC_transptr_permease_3TM"/>
</dbReference>
<dbReference type="CDD" id="cd06261">
    <property type="entry name" value="TM_PBP2"/>
    <property type="match status" value="1"/>
</dbReference>
<dbReference type="AlphaFoldDB" id="A0A7V8JQ41"/>
<organism evidence="12 13">
    <name type="scientific">Paracidovorax wautersii</name>
    <dbReference type="NCBI Taxonomy" id="1177982"/>
    <lineage>
        <taxon>Bacteria</taxon>
        <taxon>Pseudomonadati</taxon>
        <taxon>Pseudomonadota</taxon>
        <taxon>Betaproteobacteria</taxon>
        <taxon>Burkholderiales</taxon>
        <taxon>Comamonadaceae</taxon>
        <taxon>Paracidovorax</taxon>
    </lineage>
</organism>
<keyword evidence="6 10" id="KW-0812">Transmembrane</keyword>
<proteinExistence type="inferred from homology"/>
<dbReference type="PANTHER" id="PTHR30614:SF20">
    <property type="entry name" value="GLUTAMINE TRANSPORT SYSTEM PERMEASE PROTEIN GLNP"/>
    <property type="match status" value="1"/>
</dbReference>
<dbReference type="InterPro" id="IPR043429">
    <property type="entry name" value="ArtM/GltK/GlnP/TcyL/YhdX-like"/>
</dbReference>